<name>D4B8T4_9ENTR</name>
<gene>
    <name evidence="1" type="ORF">CIT292_06872</name>
</gene>
<dbReference type="Proteomes" id="UP000003880">
    <property type="component" value="Unassembled WGS sequence"/>
</dbReference>
<reference evidence="1 2" key="1">
    <citation type="submission" date="2010-02" db="EMBL/GenBank/DDBJ databases">
        <authorList>
            <person name="Weinstock G."/>
            <person name="Sodergren E."/>
            <person name="Clifton S."/>
            <person name="Fulton L."/>
            <person name="Fulton B."/>
            <person name="Courtney L."/>
            <person name="Fronick C."/>
            <person name="Harrison M."/>
            <person name="Strong C."/>
            <person name="Farmer C."/>
            <person name="Delahaunty K."/>
            <person name="Markovic C."/>
            <person name="Hall O."/>
            <person name="Minx P."/>
            <person name="Tomlinson C."/>
            <person name="Mitreva M."/>
            <person name="Nelson J."/>
            <person name="Hou S."/>
            <person name="Wollam A."/>
            <person name="Pepin K.H."/>
            <person name="Johnson M."/>
            <person name="Bhonagiri V."/>
            <person name="Zhang X."/>
            <person name="Suruliraj S."/>
            <person name="Warren W."/>
            <person name="Chinwalla A."/>
            <person name="Mardis E.R."/>
            <person name="Wilson R.K."/>
        </authorList>
    </citation>
    <scope>NUCLEOTIDE SEQUENCE [LARGE SCALE GENOMIC DNA]</scope>
    <source>
        <strain evidence="1 2">ATCC 29220</strain>
    </source>
</reference>
<comment type="caution">
    <text evidence="1">The sequence shown here is derived from an EMBL/GenBank/DDBJ whole genome shotgun (WGS) entry which is preliminary data.</text>
</comment>
<organism evidence="1 2">
    <name type="scientific">Citrobacter youngae ATCC 29220</name>
    <dbReference type="NCBI Taxonomy" id="500640"/>
    <lineage>
        <taxon>Bacteria</taxon>
        <taxon>Pseudomonadati</taxon>
        <taxon>Pseudomonadota</taxon>
        <taxon>Gammaproteobacteria</taxon>
        <taxon>Enterobacterales</taxon>
        <taxon>Enterobacteriaceae</taxon>
        <taxon>Citrobacter</taxon>
        <taxon>Citrobacter freundii complex</taxon>
    </lineage>
</organism>
<evidence type="ECO:0000313" key="1">
    <source>
        <dbReference type="EMBL" id="EFE09596.1"/>
    </source>
</evidence>
<evidence type="ECO:0000313" key="2">
    <source>
        <dbReference type="Proteomes" id="UP000003880"/>
    </source>
</evidence>
<proteinExistence type="predicted"/>
<accession>D4B8T4</accession>
<dbReference type="HOGENOM" id="CLU_2552175_0_0_6"/>
<dbReference type="AlphaFoldDB" id="D4B8T4"/>
<protein>
    <submittedName>
        <fullName evidence="1">Uncharacterized protein</fullName>
    </submittedName>
</protein>
<dbReference type="EMBL" id="ABWL02000005">
    <property type="protein sequence ID" value="EFE09596.1"/>
    <property type="molecule type" value="Genomic_DNA"/>
</dbReference>
<sequence>MRFISNKRELVNKFVKCIGGEETHLVLSGQVFCRRFHVDENNFQLVSLNRITTCFRQGRHVDNRRKAVIRIARINKVGDSKQ</sequence>